<dbReference type="RefSeq" id="WP_067591513.1">
    <property type="nucleotide sequence ID" value="NZ_JABMCZ010000001.1"/>
</dbReference>
<evidence type="ECO:0000256" key="2">
    <source>
        <dbReference type="SAM" id="Phobius"/>
    </source>
</evidence>
<dbReference type="Proteomes" id="UP000076512">
    <property type="component" value="Unassembled WGS sequence"/>
</dbReference>
<dbReference type="STRING" id="455432.AWN90_34435"/>
<feature type="transmembrane region" description="Helical" evidence="2">
    <location>
        <begin position="100"/>
        <end position="117"/>
    </location>
</feature>
<keyword evidence="2" id="KW-0812">Transmembrane</keyword>
<keyword evidence="2" id="KW-0472">Membrane</keyword>
<evidence type="ECO:0008006" key="5">
    <source>
        <dbReference type="Google" id="ProtNLM"/>
    </source>
</evidence>
<feature type="transmembrane region" description="Helical" evidence="2">
    <location>
        <begin position="68"/>
        <end position="88"/>
    </location>
</feature>
<comment type="caution">
    <text evidence="3">The sequence shown here is derived from an EMBL/GenBank/DDBJ whole genome shotgun (WGS) entry which is preliminary data.</text>
</comment>
<feature type="transmembrane region" description="Helical" evidence="2">
    <location>
        <begin position="144"/>
        <end position="166"/>
    </location>
</feature>
<proteinExistence type="predicted"/>
<organism evidence="3 4">
    <name type="scientific">Nocardia terpenica</name>
    <dbReference type="NCBI Taxonomy" id="455432"/>
    <lineage>
        <taxon>Bacteria</taxon>
        <taxon>Bacillati</taxon>
        <taxon>Actinomycetota</taxon>
        <taxon>Actinomycetes</taxon>
        <taxon>Mycobacteriales</taxon>
        <taxon>Nocardiaceae</taxon>
        <taxon>Nocardia</taxon>
    </lineage>
</organism>
<dbReference type="EMBL" id="LWGR01000007">
    <property type="protein sequence ID" value="KZM73682.1"/>
    <property type="molecule type" value="Genomic_DNA"/>
</dbReference>
<evidence type="ECO:0000256" key="1">
    <source>
        <dbReference type="SAM" id="MobiDB-lite"/>
    </source>
</evidence>
<sequence length="224" mass="22628">MAHQHIVERVVAGRRELRAVLAVTAAVLLVSMLAGGAWALLAPTEKVLVVRPGYGAPLIGESAHQFDAVAIFVGIGAVTGVLSAAAAWRLRRARGPMLQGGLLIGSLAGAWLMARAGERMAAWMHPPTPHAPLRSVVELAPSVAGWPALLVQPLLAGLVVLVLAAVSPSDDLGTGLGAPPPDSADGARPYSSDVTYGPYGSSVSGGAGMGRVGPLEGAESGPGH</sequence>
<accession>A0A164MUT9</accession>
<evidence type="ECO:0000313" key="3">
    <source>
        <dbReference type="EMBL" id="KZM73682.1"/>
    </source>
</evidence>
<feature type="transmembrane region" description="Helical" evidence="2">
    <location>
        <begin position="20"/>
        <end position="41"/>
    </location>
</feature>
<evidence type="ECO:0000313" key="4">
    <source>
        <dbReference type="Proteomes" id="UP000076512"/>
    </source>
</evidence>
<name>A0A164MUT9_9NOCA</name>
<dbReference type="AlphaFoldDB" id="A0A164MUT9"/>
<feature type="region of interest" description="Disordered" evidence="1">
    <location>
        <begin position="172"/>
        <end position="224"/>
    </location>
</feature>
<reference evidence="3 4" key="1">
    <citation type="submission" date="2016-04" db="EMBL/GenBank/DDBJ databases">
        <authorList>
            <person name="Evans L.H."/>
            <person name="Alamgir A."/>
            <person name="Owens N."/>
            <person name="Weber N.D."/>
            <person name="Virtaneva K."/>
            <person name="Barbian K."/>
            <person name="Babar A."/>
            <person name="Rosenke K."/>
        </authorList>
    </citation>
    <scope>NUCLEOTIDE SEQUENCE [LARGE SCALE GENOMIC DNA]</scope>
    <source>
        <strain evidence="3 4">IFM 0406</strain>
    </source>
</reference>
<dbReference type="Pfam" id="PF10821">
    <property type="entry name" value="DUF2567"/>
    <property type="match status" value="1"/>
</dbReference>
<dbReference type="InterPro" id="IPR021213">
    <property type="entry name" value="DUF2567"/>
</dbReference>
<gene>
    <name evidence="3" type="ORF">AWN90_34435</name>
</gene>
<keyword evidence="4" id="KW-1185">Reference proteome</keyword>
<dbReference type="OrthoDB" id="4557003at2"/>
<keyword evidence="2" id="KW-1133">Transmembrane helix</keyword>
<protein>
    <recommendedName>
        <fullName evidence="5">DUF2567 domain-containing protein</fullName>
    </recommendedName>
</protein>